<proteinExistence type="predicted"/>
<feature type="compositionally biased region" description="Basic residues" evidence="1">
    <location>
        <begin position="59"/>
        <end position="72"/>
    </location>
</feature>
<dbReference type="EMBL" id="FOYM01000025">
    <property type="protein sequence ID" value="SFR12641.1"/>
    <property type="molecule type" value="Genomic_DNA"/>
</dbReference>
<evidence type="ECO:0000313" key="3">
    <source>
        <dbReference type="Proteomes" id="UP000199584"/>
    </source>
</evidence>
<name>A0A1I6E4Z9_9FIRM</name>
<keyword evidence="3" id="KW-1185">Reference proteome</keyword>
<accession>A0A1I6E4Z9</accession>
<evidence type="ECO:0000313" key="2">
    <source>
        <dbReference type="EMBL" id="SFR12641.1"/>
    </source>
</evidence>
<dbReference type="STRING" id="39060.SAMN05660706_12571"/>
<reference evidence="3" key="1">
    <citation type="submission" date="2016-10" db="EMBL/GenBank/DDBJ databases">
        <authorList>
            <person name="Varghese N."/>
            <person name="Submissions S."/>
        </authorList>
    </citation>
    <scope>NUCLEOTIDE SEQUENCE [LARGE SCALE GENOMIC DNA]</scope>
    <source>
        <strain evidence="3">DSM 3669</strain>
    </source>
</reference>
<protein>
    <submittedName>
        <fullName evidence="2">Uncharacterized protein</fullName>
    </submittedName>
</protein>
<dbReference type="AlphaFoldDB" id="A0A1I6E4Z9"/>
<gene>
    <name evidence="2" type="ORF">SAMN05660706_12571</name>
</gene>
<sequence length="106" mass="11932">MKKWPKNWLSQNPCLAMKLEPLLPNTIVEKPPGLSRRRLCGRQPALDVGHPAERQGRPALRKWQARQRVHLARSREGRDGGERGNREVPIRSVQVESATLNAKAAG</sequence>
<feature type="compositionally biased region" description="Basic and acidic residues" evidence="1">
    <location>
        <begin position="73"/>
        <end position="89"/>
    </location>
</feature>
<feature type="region of interest" description="Disordered" evidence="1">
    <location>
        <begin position="46"/>
        <end position="106"/>
    </location>
</feature>
<evidence type="ECO:0000256" key="1">
    <source>
        <dbReference type="SAM" id="MobiDB-lite"/>
    </source>
</evidence>
<dbReference type="Proteomes" id="UP000199584">
    <property type="component" value="Unassembled WGS sequence"/>
</dbReference>
<organism evidence="2 3">
    <name type="scientific">Desulfoscipio geothermicus DSM 3669</name>
    <dbReference type="NCBI Taxonomy" id="1121426"/>
    <lineage>
        <taxon>Bacteria</taxon>
        <taxon>Bacillati</taxon>
        <taxon>Bacillota</taxon>
        <taxon>Clostridia</taxon>
        <taxon>Eubacteriales</taxon>
        <taxon>Desulfallaceae</taxon>
        <taxon>Desulfoscipio</taxon>
    </lineage>
</organism>